<dbReference type="InterPro" id="IPR043129">
    <property type="entry name" value="ATPase_NBD"/>
</dbReference>
<dbReference type="EC" id="2.7.1.4" evidence="5"/>
<dbReference type="SUPFAM" id="SSF53067">
    <property type="entry name" value="Actin-like ATPase domain"/>
    <property type="match status" value="1"/>
</dbReference>
<evidence type="ECO:0000256" key="4">
    <source>
        <dbReference type="ARBA" id="ARBA00022842"/>
    </source>
</evidence>
<dbReference type="Pfam" id="PF00480">
    <property type="entry name" value="ROK"/>
    <property type="match status" value="1"/>
</dbReference>
<keyword evidence="7" id="KW-0418">Kinase</keyword>
<accession>A0A0A7PCK6</accession>
<reference evidence="7 8" key="1">
    <citation type="journal article" date="2015" name="Int. J. Syst. Evol. Microbiol.">
        <title>Description of Sphingopyxis fribergensis sp. nov. - a soil bacterium with the ability to degrade styrene and phenylacetic acid.</title>
        <authorList>
            <person name="Oelschlagel M."/>
            <person name="Ruckert C."/>
            <person name="Kalinowski J."/>
            <person name="Schmidt G."/>
            <person name="Schlomann M."/>
            <person name="Tischler D."/>
        </authorList>
    </citation>
    <scope>NUCLEOTIDE SEQUENCE [LARGE SCALE GENOMIC DNA]</scope>
    <source>
        <strain evidence="7 8">Kp5.2</strain>
    </source>
</reference>
<dbReference type="Gene3D" id="3.30.420.40">
    <property type="match status" value="2"/>
</dbReference>
<evidence type="ECO:0000256" key="6">
    <source>
        <dbReference type="ARBA" id="ARBA00048451"/>
    </source>
</evidence>
<dbReference type="Proteomes" id="UP000030907">
    <property type="component" value="Chromosome"/>
</dbReference>
<dbReference type="GO" id="GO:0008865">
    <property type="term" value="F:fructokinase activity"/>
    <property type="evidence" value="ECO:0007669"/>
    <property type="project" value="UniProtKB-EC"/>
</dbReference>
<evidence type="ECO:0000256" key="5">
    <source>
        <dbReference type="ARBA" id="ARBA00038887"/>
    </source>
</evidence>
<keyword evidence="8" id="KW-1185">Reference proteome</keyword>
<dbReference type="PANTHER" id="PTHR42742">
    <property type="entry name" value="TRANSCRIPTIONAL REPRESSOR MPRA"/>
    <property type="match status" value="1"/>
</dbReference>
<proteinExistence type="predicted"/>
<dbReference type="PANTHER" id="PTHR42742:SF3">
    <property type="entry name" value="FRUCTOKINASE"/>
    <property type="match status" value="1"/>
</dbReference>
<dbReference type="CDD" id="cd24067">
    <property type="entry name" value="ASKHA_NBD_ROK_BsFRK-like"/>
    <property type="match status" value="1"/>
</dbReference>
<dbReference type="EMBL" id="CP009122">
    <property type="protein sequence ID" value="AJA07735.1"/>
    <property type="molecule type" value="Genomic_DNA"/>
</dbReference>
<evidence type="ECO:0000313" key="8">
    <source>
        <dbReference type="Proteomes" id="UP000030907"/>
    </source>
</evidence>
<dbReference type="AlphaFoldDB" id="A0A0A7PCK6"/>
<protein>
    <recommendedName>
        <fullName evidence="5">fructokinase</fullName>
        <ecNumber evidence="5">2.7.1.4</ecNumber>
    </recommendedName>
</protein>
<dbReference type="GO" id="GO:0046872">
    <property type="term" value="F:metal ion binding"/>
    <property type="evidence" value="ECO:0007669"/>
    <property type="project" value="UniProtKB-KW"/>
</dbReference>
<gene>
    <name evidence="7" type="ORF">SKP52_04035</name>
</gene>
<keyword evidence="7" id="KW-0808">Transferase</keyword>
<organism evidence="7 8">
    <name type="scientific">Sphingopyxis fribergensis</name>
    <dbReference type="NCBI Taxonomy" id="1515612"/>
    <lineage>
        <taxon>Bacteria</taxon>
        <taxon>Pseudomonadati</taxon>
        <taxon>Pseudomonadota</taxon>
        <taxon>Alphaproteobacteria</taxon>
        <taxon>Sphingomonadales</taxon>
        <taxon>Sphingomonadaceae</taxon>
        <taxon>Sphingopyxis</taxon>
    </lineage>
</organism>
<dbReference type="KEGG" id="sphk:SKP52_04035"/>
<evidence type="ECO:0000313" key="7">
    <source>
        <dbReference type="EMBL" id="AJA07735.1"/>
    </source>
</evidence>
<comment type="catalytic activity">
    <reaction evidence="6">
        <text>D-fructose + ATP = D-fructose 6-phosphate + ADP + H(+)</text>
        <dbReference type="Rhea" id="RHEA:16125"/>
        <dbReference type="ChEBI" id="CHEBI:15378"/>
        <dbReference type="ChEBI" id="CHEBI:30616"/>
        <dbReference type="ChEBI" id="CHEBI:37721"/>
        <dbReference type="ChEBI" id="CHEBI:61527"/>
        <dbReference type="ChEBI" id="CHEBI:456216"/>
        <dbReference type="EC" id="2.7.1.4"/>
    </reaction>
</comment>
<dbReference type="InterPro" id="IPR000600">
    <property type="entry name" value="ROK"/>
</dbReference>
<keyword evidence="4" id="KW-0460">Magnesium</keyword>
<evidence type="ECO:0000256" key="2">
    <source>
        <dbReference type="ARBA" id="ARBA00022723"/>
    </source>
</evidence>
<keyword evidence="3" id="KW-0862">Zinc</keyword>
<dbReference type="STRING" id="1515612.SKP52_04035"/>
<name>A0A0A7PCK6_9SPHN</name>
<dbReference type="HOGENOM" id="CLU_036604_3_0_5"/>
<dbReference type="InterPro" id="IPR051804">
    <property type="entry name" value="Carb_Metab_Reg_Kinase/Isom"/>
</dbReference>
<comment type="cofactor">
    <cofactor evidence="1">
        <name>Mg(2+)</name>
        <dbReference type="ChEBI" id="CHEBI:18420"/>
    </cofactor>
</comment>
<evidence type="ECO:0000256" key="1">
    <source>
        <dbReference type="ARBA" id="ARBA00001946"/>
    </source>
</evidence>
<keyword evidence="2" id="KW-0479">Metal-binding</keyword>
<evidence type="ECO:0000256" key="3">
    <source>
        <dbReference type="ARBA" id="ARBA00022833"/>
    </source>
</evidence>
<sequence>MALMDGAVTDRGETRLFAGVELGGTKCICTLASGPDDIRDQRTIATTVPWETLPAIKAVLDEWASSYGFCALGIASFGPIRLDPAKADYGQIGATNKADWEGADLLGPLQSAFDVPIGFDTDVNGAALAEIRWGSGRGLDDFAYVTVGTGVGVGLIVHGRPTRGFSHSEIGHVLVPRLAGDDVPSVCRFHDDCVEGLASGTALNARLAGRSLSDVAADDPVWEPIVHTLATMIHDLACTTGPMRVAMGGGVLAGQPQLLPRINARLEASLADYMQIPGGGSYVIAPELGTMAGPLGAIALAMDAMDVRA</sequence>